<dbReference type="SUPFAM" id="SSF88659">
    <property type="entry name" value="Sigma3 and sigma4 domains of RNA polymerase sigma factors"/>
    <property type="match status" value="1"/>
</dbReference>
<evidence type="ECO:0008006" key="3">
    <source>
        <dbReference type="Google" id="ProtNLM"/>
    </source>
</evidence>
<sequence length="240" mass="27943">MDKSHFNTFIFSNADKVYYYVYCLLRNEQETIEVVSLTLEECWKERKKFSHTDMIYVFKIARKLATLRSNSLEKRIFSNHTNNLLAETNPVLARFCSLTQDLSPLQAEVMCLRAMVRLRMDDISIVVGLGINNVQSILSVVRKAIRARIDPNVILTDLKSNEVLFKYYSGKSTVKEEEQLRLYFSRMDLSDTTGADRELFLLFLKIGNAAMPPDCSDLLLLKIKEIQKQNWRTSFTRIFK</sequence>
<dbReference type="RefSeq" id="WP_096431679.1">
    <property type="nucleotide sequence ID" value="NZ_AP018042.1"/>
</dbReference>
<dbReference type="OrthoDB" id="1115833at2"/>
<gene>
    <name evidence="1" type="ORF">ALGA_3581</name>
</gene>
<organism evidence="1 2">
    <name type="scientific">Labilibaculum antarcticum</name>
    <dbReference type="NCBI Taxonomy" id="1717717"/>
    <lineage>
        <taxon>Bacteria</taxon>
        <taxon>Pseudomonadati</taxon>
        <taxon>Bacteroidota</taxon>
        <taxon>Bacteroidia</taxon>
        <taxon>Marinilabiliales</taxon>
        <taxon>Marinifilaceae</taxon>
        <taxon>Labilibaculum</taxon>
    </lineage>
</organism>
<dbReference type="InterPro" id="IPR013324">
    <property type="entry name" value="RNA_pol_sigma_r3/r4-like"/>
</dbReference>
<dbReference type="AlphaFoldDB" id="A0A1Y1CPD9"/>
<dbReference type="EMBL" id="AP018042">
    <property type="protein sequence ID" value="BAX81873.1"/>
    <property type="molecule type" value="Genomic_DNA"/>
</dbReference>
<reference evidence="2" key="2">
    <citation type="journal article" date="2020" name="Antonie Van Leeuwenhoek">
        <title>Labilibaculum antarcticum sp. nov., a novel facultative anaerobic, psychrotorelant bacterium isolated from marine sediment of Antarctica.</title>
        <authorList>
            <person name="Watanabe M."/>
            <person name="Kojima H."/>
            <person name="Fukui M."/>
        </authorList>
    </citation>
    <scope>NUCLEOTIDE SEQUENCE [LARGE SCALE GENOMIC DNA]</scope>
    <source>
        <strain evidence="2">SPP2</strain>
    </source>
</reference>
<dbReference type="KEGG" id="mbas:ALGA_3581"/>
<proteinExistence type="predicted"/>
<reference evidence="1 2" key="1">
    <citation type="journal article" date="2018" name="Mar. Genomics">
        <title>Complete genome sequence of Marinifilaceae bacterium strain SPP2, isolated from the Antarctic marine sediment.</title>
        <authorList>
            <person name="Watanabe M."/>
            <person name="Kojima H."/>
            <person name="Fukui M."/>
        </authorList>
    </citation>
    <scope>NUCLEOTIDE SEQUENCE [LARGE SCALE GENOMIC DNA]</scope>
    <source>
        <strain evidence="1 2">SPP2</strain>
    </source>
</reference>
<evidence type="ECO:0000313" key="2">
    <source>
        <dbReference type="Proteomes" id="UP000218267"/>
    </source>
</evidence>
<dbReference type="Proteomes" id="UP000218267">
    <property type="component" value="Chromosome"/>
</dbReference>
<keyword evidence="2" id="KW-1185">Reference proteome</keyword>
<name>A0A1Y1CPD9_9BACT</name>
<accession>A0A1Y1CPD9</accession>
<evidence type="ECO:0000313" key="1">
    <source>
        <dbReference type="EMBL" id="BAX81873.1"/>
    </source>
</evidence>
<protein>
    <recommendedName>
        <fullName evidence="3">RNA polymerase sigma factor 70 region 4 type 2 domain-containing protein</fullName>
    </recommendedName>
</protein>